<dbReference type="AlphaFoldDB" id="A0A1F7IZI4"/>
<organism evidence="4 5">
    <name type="scientific">Candidatus Roizmanbacteria bacterium RIFCSPLOWO2_01_FULL_38_12</name>
    <dbReference type="NCBI Taxonomy" id="1802061"/>
    <lineage>
        <taxon>Bacteria</taxon>
        <taxon>Candidatus Roizmaniibacteriota</taxon>
    </lineage>
</organism>
<dbReference type="SMART" id="SM00855">
    <property type="entry name" value="PGAM"/>
    <property type="match status" value="1"/>
</dbReference>
<feature type="active site" description="Tele-phosphohistidine intermediate" evidence="2">
    <location>
        <position position="13"/>
    </location>
</feature>
<evidence type="ECO:0000256" key="2">
    <source>
        <dbReference type="PIRSR" id="PIRSR613078-1"/>
    </source>
</evidence>
<dbReference type="SUPFAM" id="SSF53254">
    <property type="entry name" value="Phosphoglycerate mutase-like"/>
    <property type="match status" value="1"/>
</dbReference>
<dbReference type="InterPro" id="IPR029033">
    <property type="entry name" value="His_PPase_superfam"/>
</dbReference>
<dbReference type="PANTHER" id="PTHR46517">
    <property type="entry name" value="FRUCTOSE-2,6-BISPHOSPHATASE TIGAR"/>
    <property type="match status" value="1"/>
</dbReference>
<gene>
    <name evidence="4" type="ORF">A3A93_03025</name>
</gene>
<dbReference type="Pfam" id="PF00300">
    <property type="entry name" value="His_Phos_1"/>
    <property type="match status" value="1"/>
</dbReference>
<feature type="active site" description="Proton donor/acceptor" evidence="2">
    <location>
        <position position="86"/>
    </location>
</feature>
<protein>
    <recommendedName>
        <fullName evidence="6">Phosphoglycerate mutase</fullName>
    </recommendedName>
</protein>
<dbReference type="InterPro" id="IPR051695">
    <property type="entry name" value="Phosphoglycerate_Mutase"/>
</dbReference>
<dbReference type="EMBL" id="MGAL01000010">
    <property type="protein sequence ID" value="OGK48771.1"/>
    <property type="molecule type" value="Genomic_DNA"/>
</dbReference>
<dbReference type="CDD" id="cd07067">
    <property type="entry name" value="HP_PGM_like"/>
    <property type="match status" value="1"/>
</dbReference>
<keyword evidence="1" id="KW-0378">Hydrolase</keyword>
<dbReference type="PROSITE" id="PS00175">
    <property type="entry name" value="PG_MUTASE"/>
    <property type="match status" value="1"/>
</dbReference>
<comment type="caution">
    <text evidence="4">The sequence shown here is derived from an EMBL/GenBank/DDBJ whole genome shotgun (WGS) entry which is preliminary data.</text>
</comment>
<dbReference type="GO" id="GO:0043456">
    <property type="term" value="P:regulation of pentose-phosphate shunt"/>
    <property type="evidence" value="ECO:0007669"/>
    <property type="project" value="TreeGrafter"/>
</dbReference>
<evidence type="ECO:0000256" key="3">
    <source>
        <dbReference type="PIRSR" id="PIRSR613078-2"/>
    </source>
</evidence>
<dbReference type="PANTHER" id="PTHR46517:SF1">
    <property type="entry name" value="FRUCTOSE-2,6-BISPHOSPHATASE TIGAR"/>
    <property type="match status" value="1"/>
</dbReference>
<dbReference type="GO" id="GO:0045820">
    <property type="term" value="P:negative regulation of glycolytic process"/>
    <property type="evidence" value="ECO:0007669"/>
    <property type="project" value="TreeGrafter"/>
</dbReference>
<reference evidence="4 5" key="1">
    <citation type="journal article" date="2016" name="Nat. Commun.">
        <title>Thousands of microbial genomes shed light on interconnected biogeochemical processes in an aquifer system.</title>
        <authorList>
            <person name="Anantharaman K."/>
            <person name="Brown C.T."/>
            <person name="Hug L.A."/>
            <person name="Sharon I."/>
            <person name="Castelle C.J."/>
            <person name="Probst A.J."/>
            <person name="Thomas B.C."/>
            <person name="Singh A."/>
            <person name="Wilkins M.J."/>
            <person name="Karaoz U."/>
            <person name="Brodie E.L."/>
            <person name="Williams K.H."/>
            <person name="Hubbard S.S."/>
            <person name="Banfield J.F."/>
        </authorList>
    </citation>
    <scope>NUCLEOTIDE SEQUENCE [LARGE SCALE GENOMIC DNA]</scope>
</reference>
<name>A0A1F7IZI4_9BACT</name>
<evidence type="ECO:0000313" key="4">
    <source>
        <dbReference type="EMBL" id="OGK48771.1"/>
    </source>
</evidence>
<dbReference type="STRING" id="1802061.A3A93_03025"/>
<feature type="binding site" evidence="3">
    <location>
        <begin position="12"/>
        <end position="19"/>
    </location>
    <ligand>
        <name>substrate</name>
    </ligand>
</feature>
<evidence type="ECO:0000313" key="5">
    <source>
        <dbReference type="Proteomes" id="UP000177141"/>
    </source>
</evidence>
<dbReference type="Gene3D" id="3.40.50.1240">
    <property type="entry name" value="Phosphoglycerate mutase-like"/>
    <property type="match status" value="1"/>
</dbReference>
<accession>A0A1F7IZI4</accession>
<evidence type="ECO:0008006" key="6">
    <source>
        <dbReference type="Google" id="ProtNLM"/>
    </source>
</evidence>
<dbReference type="GO" id="GO:0004331">
    <property type="term" value="F:fructose-2,6-bisphosphate 2-phosphatase activity"/>
    <property type="evidence" value="ECO:0007669"/>
    <property type="project" value="TreeGrafter"/>
</dbReference>
<dbReference type="InterPro" id="IPR013078">
    <property type="entry name" value="His_Pase_superF_clade-1"/>
</dbReference>
<dbReference type="Proteomes" id="UP000177141">
    <property type="component" value="Unassembled WGS sequence"/>
</dbReference>
<evidence type="ECO:0000256" key="1">
    <source>
        <dbReference type="ARBA" id="ARBA00022801"/>
    </source>
</evidence>
<proteinExistence type="predicted"/>
<dbReference type="InterPro" id="IPR001345">
    <property type="entry name" value="PG/BPGM_mutase_AS"/>
</dbReference>
<dbReference type="GO" id="GO:0005829">
    <property type="term" value="C:cytosol"/>
    <property type="evidence" value="ECO:0007669"/>
    <property type="project" value="TreeGrafter"/>
</dbReference>
<sequence length="204" mass="23607">MMTKLTTIYLVRHGETDWNVQNLLQGQTDIHLNKKGIKQSQEFAKKVKKVKFDAVFSSDLVRARRTAEIITLDRKLAIETRKVLRERFFGKYEGMPRREFYKLFTNWEKLSEKEKFRFKLSEDIESEEEAAIRLITFLREVAVGYAGMTILIVAHGGLMKALLIHLGYATAEKPVRMKNNGFILLESDGVDFFIKEVNGGEKNV</sequence>
<feature type="binding site" evidence="3">
    <location>
        <position position="62"/>
    </location>
    <ligand>
        <name>substrate</name>
    </ligand>
</feature>